<dbReference type="PROSITE" id="PS50082">
    <property type="entry name" value="WD_REPEATS_2"/>
    <property type="match status" value="1"/>
</dbReference>
<evidence type="ECO:0000256" key="1">
    <source>
        <dbReference type="ARBA" id="ARBA00004496"/>
    </source>
</evidence>
<dbReference type="PANTHER" id="PTHR10856">
    <property type="entry name" value="CORONIN"/>
    <property type="match status" value="1"/>
</dbReference>
<feature type="repeat" description="WD" evidence="7">
    <location>
        <begin position="129"/>
        <end position="151"/>
    </location>
</feature>
<dbReference type="SMART" id="SM01167">
    <property type="entry name" value="DUF1900"/>
    <property type="match status" value="2"/>
</dbReference>
<reference evidence="11 12" key="1">
    <citation type="submission" date="2023-09" db="EMBL/GenBank/DDBJ databases">
        <title>Pangenome analysis of Batrachochytrium dendrobatidis and related Chytrids.</title>
        <authorList>
            <person name="Yacoub M.N."/>
            <person name="Stajich J.E."/>
            <person name="James T.Y."/>
        </authorList>
    </citation>
    <scope>NUCLEOTIDE SEQUENCE [LARGE SCALE GENOMIC DNA]</scope>
    <source>
        <strain evidence="11 12">JEL0888</strain>
    </source>
</reference>
<dbReference type="Gene3D" id="2.130.10.10">
    <property type="entry name" value="YVTN repeat-like/Quinoprotein amine dehydrogenase"/>
    <property type="match status" value="2"/>
</dbReference>
<dbReference type="SMART" id="SM01166">
    <property type="entry name" value="DUF1899"/>
    <property type="match status" value="1"/>
</dbReference>
<evidence type="ECO:0000256" key="4">
    <source>
        <dbReference type="ARBA" id="ARBA00022574"/>
    </source>
</evidence>
<proteinExistence type="inferred from homology"/>
<evidence type="ECO:0000256" key="7">
    <source>
        <dbReference type="PROSITE-ProRule" id="PRU00221"/>
    </source>
</evidence>
<evidence type="ECO:0000256" key="9">
    <source>
        <dbReference type="SAM" id="MobiDB-lite"/>
    </source>
</evidence>
<feature type="region of interest" description="Disordered" evidence="9">
    <location>
        <begin position="426"/>
        <end position="451"/>
    </location>
</feature>
<evidence type="ECO:0000256" key="5">
    <source>
        <dbReference type="ARBA" id="ARBA00022737"/>
    </source>
</evidence>
<dbReference type="InterPro" id="IPR015943">
    <property type="entry name" value="WD40/YVTN_repeat-like_dom_sf"/>
</dbReference>
<dbReference type="InterPro" id="IPR001680">
    <property type="entry name" value="WD40_rpt"/>
</dbReference>
<dbReference type="InterPro" id="IPR015505">
    <property type="entry name" value="Coronin"/>
</dbReference>
<dbReference type="InterPro" id="IPR015048">
    <property type="entry name" value="DUF1899"/>
</dbReference>
<evidence type="ECO:0000256" key="2">
    <source>
        <dbReference type="ARBA" id="ARBA00009482"/>
    </source>
</evidence>
<evidence type="ECO:0000256" key="3">
    <source>
        <dbReference type="ARBA" id="ARBA00022490"/>
    </source>
</evidence>
<dbReference type="SMART" id="SM00320">
    <property type="entry name" value="WD40"/>
    <property type="match status" value="6"/>
</dbReference>
<dbReference type="SUPFAM" id="SSF50978">
    <property type="entry name" value="WD40 repeat-like"/>
    <property type="match status" value="2"/>
</dbReference>
<keyword evidence="5 8" id="KW-0677">Repeat</keyword>
<dbReference type="InterPro" id="IPR024977">
    <property type="entry name" value="Apc4-like_WD40_dom"/>
</dbReference>
<keyword evidence="12" id="KW-1185">Reference proteome</keyword>
<feature type="domain" description="DUF1899" evidence="10">
    <location>
        <begin position="503"/>
        <end position="560"/>
    </location>
</feature>
<comment type="subcellular location">
    <subcellularLocation>
        <location evidence="1">Cytoplasm</location>
    </subcellularLocation>
</comment>
<evidence type="ECO:0000259" key="10">
    <source>
        <dbReference type="SMART" id="SM01166"/>
    </source>
</evidence>
<dbReference type="Pfam" id="PF00400">
    <property type="entry name" value="WD40"/>
    <property type="match status" value="2"/>
</dbReference>
<evidence type="ECO:0000313" key="11">
    <source>
        <dbReference type="EMBL" id="KAL2918158.1"/>
    </source>
</evidence>
<keyword evidence="6" id="KW-0009">Actin-binding</keyword>
<dbReference type="PANTHER" id="PTHR10856:SF20">
    <property type="entry name" value="CORONIN-7"/>
    <property type="match status" value="1"/>
</dbReference>
<comment type="similarity">
    <text evidence="2 8">Belongs to the WD repeat coronin family.</text>
</comment>
<protein>
    <recommendedName>
        <fullName evidence="8">Coronin</fullName>
    </recommendedName>
</protein>
<evidence type="ECO:0000313" key="12">
    <source>
        <dbReference type="Proteomes" id="UP001527925"/>
    </source>
</evidence>
<dbReference type="Pfam" id="PF16300">
    <property type="entry name" value="WD40_4"/>
    <property type="match status" value="2"/>
</dbReference>
<evidence type="ECO:0000256" key="8">
    <source>
        <dbReference type="RuleBase" id="RU280818"/>
    </source>
</evidence>
<gene>
    <name evidence="11" type="ORF">HK105_202085</name>
</gene>
<dbReference type="EMBL" id="JADGIZ020000007">
    <property type="protein sequence ID" value="KAL2918158.1"/>
    <property type="molecule type" value="Genomic_DNA"/>
</dbReference>
<dbReference type="Proteomes" id="UP001527925">
    <property type="component" value="Unassembled WGS sequence"/>
</dbReference>
<name>A0ABR4NF67_9FUNG</name>
<comment type="caution">
    <text evidence="11">The sequence shown here is derived from an EMBL/GenBank/DDBJ whole genome shotgun (WGS) entry which is preliminary data.</text>
</comment>
<organism evidence="11 12">
    <name type="scientific">Polyrhizophydium stewartii</name>
    <dbReference type="NCBI Taxonomy" id="2732419"/>
    <lineage>
        <taxon>Eukaryota</taxon>
        <taxon>Fungi</taxon>
        <taxon>Fungi incertae sedis</taxon>
        <taxon>Chytridiomycota</taxon>
        <taxon>Chytridiomycota incertae sedis</taxon>
        <taxon>Chytridiomycetes</taxon>
        <taxon>Rhizophydiales</taxon>
        <taxon>Rhizophydiales incertae sedis</taxon>
        <taxon>Polyrhizophydium</taxon>
    </lineage>
</organism>
<keyword evidence="4 7" id="KW-0853">WD repeat</keyword>
<feature type="region of interest" description="Disordered" evidence="9">
    <location>
        <begin position="886"/>
        <end position="915"/>
    </location>
</feature>
<dbReference type="Pfam" id="PF08953">
    <property type="entry name" value="DUF1899"/>
    <property type="match status" value="1"/>
</dbReference>
<evidence type="ECO:0000256" key="6">
    <source>
        <dbReference type="ARBA" id="ARBA00023203"/>
    </source>
</evidence>
<accession>A0ABR4NF67</accession>
<dbReference type="InterPro" id="IPR036322">
    <property type="entry name" value="WD40_repeat_dom_sf"/>
</dbReference>
<dbReference type="Pfam" id="PF12894">
    <property type="entry name" value="ANAPC4_WD40"/>
    <property type="match status" value="1"/>
</dbReference>
<keyword evidence="3" id="KW-0963">Cytoplasm</keyword>
<sequence>MKRFQNLSKYRHSVVSAGKREARWPPRGAPSLPELTAVVGRAAVRGRLSQTWLSFAAPGTVHAAGTEPCPIKASSAAVAFRAGSSGGSVGLVPVSAAGRLDSVQQLHVGPCVTDLDWAPWRGSDGAQTLAVGADDGTVRLWSVTAAQAAAGGEAPAVLAALPAEPRRIEALLFHPTASGVLALASASDIRIWDVAAQSPAFGLDGGDVVQSFAWKTDGALLASIAKDNKLRIYDARAGKAWSAEAHNGVKPSRLVWAGSSNMLFTTGFNARRDREYSVWDERSLAQPLVTTKIDTSPGILTPLYDADTSMLFIAGKGDTSIRWVEIKTDNPAAPVDSAGMPFTGTTTFAGACLVPKLGLDIMGCEVARVLGVTSDGSAIVPVSAVVPRKTHADFHADIFPDTTGEVAPMHAAEWIAGGNKLPDKVSLDPAKRGSAVPAATPASGPASRSAQAPAAVPLKPAALASAAASAVAAPPAAVAPAAKAAPPAVPAKPAVKLNLPKHSAYRFIAGKTASEYEDLKGLSVNLANETDAFQANTKFLAFSMAGPGGRVGVWPVERKERFPALVPCIVNGSDLHDFKLDPFNPARIATGCEDGRVRLFTVPDGGLAADAQIAPDAAFLAHNGRVAIIAFHPTAADVLLTYSPEQGGAGGPVPTVKIWNLVARAAVASFTVSDQVLGVAFSPRGDRVACVVRDKTVQVFDARSGKLLQRGPAHEGVKAARVLGSQREVNVYDASDLSKPLNSTSLDTTPGMLIPYFDPDTSLLVLAGRGESTMAFYEMPADAAAAPLLLTRYSVPGGSQQTALAFLPKRYCRVREIEVLCAVRLAASAIERISFTVPRLQKDFFQDDIFVPTVDVETPAVSAEDWAKGVDGEVKRIDLRPADMVPLSQAPQEKKPEPRMAATLAREQSEDERKEATMRAMFQLAIEESAKGPLPQDLVEGVADDEWD</sequence>